<evidence type="ECO:0000313" key="1">
    <source>
        <dbReference type="EMBL" id="QGG94357.1"/>
    </source>
</evidence>
<reference evidence="1 2" key="1">
    <citation type="submission" date="2019-11" db="EMBL/GenBank/DDBJ databases">
        <authorList>
            <person name="He Y."/>
        </authorList>
    </citation>
    <scope>NUCLEOTIDE SEQUENCE [LARGE SCALE GENOMIC DNA]</scope>
    <source>
        <strain evidence="1 2">SCSIO 58843</strain>
    </source>
</reference>
<keyword evidence="2" id="KW-1185">Reference proteome</keyword>
<organism evidence="1 2">
    <name type="scientific">Actinomarinicola tropica</name>
    <dbReference type="NCBI Taxonomy" id="2789776"/>
    <lineage>
        <taxon>Bacteria</taxon>
        <taxon>Bacillati</taxon>
        <taxon>Actinomycetota</taxon>
        <taxon>Acidimicrobiia</taxon>
        <taxon>Acidimicrobiales</taxon>
        <taxon>Iamiaceae</taxon>
        <taxon>Actinomarinicola</taxon>
    </lineage>
</organism>
<dbReference type="RefSeq" id="WP_153758463.1">
    <property type="nucleotide sequence ID" value="NZ_CP045851.1"/>
</dbReference>
<sequence>MGDFERLVSMVGSAPEAVTFVRRWGDRLPRSSLAVALRRGASMAQLRQRVDRQASRRKPAHVPDVLGERLSKSDAATTAAFRRRMASAPPAIRYDDDV</sequence>
<gene>
    <name evidence="1" type="ORF">GH723_04145</name>
</gene>
<protein>
    <submittedName>
        <fullName evidence="1">Uncharacterized protein</fullName>
    </submittedName>
</protein>
<dbReference type="AlphaFoldDB" id="A0A5Q2RJY2"/>
<dbReference type="Proteomes" id="UP000334019">
    <property type="component" value="Chromosome"/>
</dbReference>
<dbReference type="EMBL" id="CP045851">
    <property type="protein sequence ID" value="QGG94357.1"/>
    <property type="molecule type" value="Genomic_DNA"/>
</dbReference>
<dbReference type="KEGG" id="atq:GH723_04145"/>
<accession>A0A5Q2RJY2</accession>
<evidence type="ECO:0000313" key="2">
    <source>
        <dbReference type="Proteomes" id="UP000334019"/>
    </source>
</evidence>
<name>A0A5Q2RJY2_9ACTN</name>
<proteinExistence type="predicted"/>